<evidence type="ECO:0000313" key="1">
    <source>
        <dbReference type="EMBL" id="SHI65284.1"/>
    </source>
</evidence>
<protein>
    <submittedName>
        <fullName evidence="1">Uncharacterized protein</fullName>
    </submittedName>
</protein>
<proteinExistence type="predicted"/>
<dbReference type="OrthoDB" id="9765957at2"/>
<sequence>MQKILLILCLLPSFLTAQKKNINVTEIDNSIFKKDKYWRGADGAATIELGQGKILWLFSDTFIDQDGTGKGWIQIG</sequence>
<evidence type="ECO:0000313" key="2">
    <source>
        <dbReference type="Proteomes" id="UP000184050"/>
    </source>
</evidence>
<dbReference type="RefSeq" id="WP_139279461.1">
    <property type="nucleotide sequence ID" value="NZ_FQZE01000004.1"/>
</dbReference>
<dbReference type="EMBL" id="FQZE01000004">
    <property type="protein sequence ID" value="SHI65284.1"/>
    <property type="molecule type" value="Genomic_DNA"/>
</dbReference>
<reference evidence="1 2" key="1">
    <citation type="submission" date="2016-11" db="EMBL/GenBank/DDBJ databases">
        <authorList>
            <person name="Jaros S."/>
            <person name="Januszkiewicz K."/>
            <person name="Wedrychowicz H."/>
        </authorList>
    </citation>
    <scope>NUCLEOTIDE SEQUENCE [LARGE SCALE GENOMIC DNA]</scope>
    <source>
        <strain evidence="1 2">DSM 27063</strain>
    </source>
</reference>
<gene>
    <name evidence="1" type="ORF">SAMN05444280_104116</name>
</gene>
<name>A0A1M6CWU1_9BACT</name>
<accession>A0A1M6CWU1</accession>
<organism evidence="1 2">
    <name type="scientific">Tangfeifania diversioriginum</name>
    <dbReference type="NCBI Taxonomy" id="1168035"/>
    <lineage>
        <taxon>Bacteria</taxon>
        <taxon>Pseudomonadati</taxon>
        <taxon>Bacteroidota</taxon>
        <taxon>Bacteroidia</taxon>
        <taxon>Marinilabiliales</taxon>
        <taxon>Prolixibacteraceae</taxon>
        <taxon>Tangfeifania</taxon>
    </lineage>
</organism>
<keyword evidence="2" id="KW-1185">Reference proteome</keyword>
<dbReference type="Proteomes" id="UP000184050">
    <property type="component" value="Unassembled WGS sequence"/>
</dbReference>
<dbReference type="STRING" id="1168035.SAMN05444280_104116"/>
<dbReference type="AlphaFoldDB" id="A0A1M6CWU1"/>